<dbReference type="STRING" id="1448320.A0A319DKQ2"/>
<dbReference type="GO" id="GO:0008270">
    <property type="term" value="F:zinc ion binding"/>
    <property type="evidence" value="ECO:0007669"/>
    <property type="project" value="InterPro"/>
</dbReference>
<dbReference type="PROSITE" id="PS50048">
    <property type="entry name" value="ZN2_CY6_FUNGAL_2"/>
    <property type="match status" value="1"/>
</dbReference>
<evidence type="ECO:0000256" key="1">
    <source>
        <dbReference type="ARBA" id="ARBA00004123"/>
    </source>
</evidence>
<evidence type="ECO:0000313" key="9">
    <source>
        <dbReference type="Proteomes" id="UP000247810"/>
    </source>
</evidence>
<dbReference type="AlphaFoldDB" id="A0A319DKQ2"/>
<evidence type="ECO:0000256" key="2">
    <source>
        <dbReference type="ARBA" id="ARBA00023015"/>
    </source>
</evidence>
<dbReference type="Proteomes" id="UP000247810">
    <property type="component" value="Unassembled WGS sequence"/>
</dbReference>
<dbReference type="InterPro" id="IPR036864">
    <property type="entry name" value="Zn2-C6_fun-type_DNA-bd_sf"/>
</dbReference>
<name>A0A319DKQ2_9EURO</name>
<feature type="region of interest" description="Disordered" evidence="6">
    <location>
        <begin position="66"/>
        <end position="100"/>
    </location>
</feature>
<dbReference type="GO" id="GO:0000981">
    <property type="term" value="F:DNA-binding transcription factor activity, RNA polymerase II-specific"/>
    <property type="evidence" value="ECO:0007669"/>
    <property type="project" value="InterPro"/>
</dbReference>
<dbReference type="OrthoDB" id="5419315at2759"/>
<feature type="compositionally biased region" description="Basic and acidic residues" evidence="6">
    <location>
        <begin position="69"/>
        <end position="88"/>
    </location>
</feature>
<dbReference type="Pfam" id="PF11951">
    <property type="entry name" value="Fungal_trans_2"/>
    <property type="match status" value="1"/>
</dbReference>
<dbReference type="SMART" id="SM00066">
    <property type="entry name" value="GAL4"/>
    <property type="match status" value="1"/>
</dbReference>
<keyword evidence="4" id="KW-0804">Transcription</keyword>
<keyword evidence="3" id="KW-0238">DNA-binding</keyword>
<protein>
    <recommendedName>
        <fullName evidence="7">Zn(2)-C6 fungal-type domain-containing protein</fullName>
    </recommendedName>
</protein>
<dbReference type="CDD" id="cd00067">
    <property type="entry name" value="GAL4"/>
    <property type="match status" value="1"/>
</dbReference>
<dbReference type="Gene3D" id="4.10.240.10">
    <property type="entry name" value="Zn(2)-C6 fungal-type DNA-binding domain"/>
    <property type="match status" value="1"/>
</dbReference>
<dbReference type="SUPFAM" id="SSF57701">
    <property type="entry name" value="Zn2/Cys6 DNA-binding domain"/>
    <property type="match status" value="1"/>
</dbReference>
<evidence type="ECO:0000256" key="3">
    <source>
        <dbReference type="ARBA" id="ARBA00023125"/>
    </source>
</evidence>
<evidence type="ECO:0000259" key="7">
    <source>
        <dbReference type="PROSITE" id="PS50048"/>
    </source>
</evidence>
<dbReference type="PROSITE" id="PS00463">
    <property type="entry name" value="ZN2_CY6_FUNGAL_1"/>
    <property type="match status" value="1"/>
</dbReference>
<reference evidence="8 9" key="1">
    <citation type="submission" date="2018-02" db="EMBL/GenBank/DDBJ databases">
        <title>The genomes of Aspergillus section Nigri reveals drivers in fungal speciation.</title>
        <authorList>
            <consortium name="DOE Joint Genome Institute"/>
            <person name="Vesth T.C."/>
            <person name="Nybo J."/>
            <person name="Theobald S."/>
            <person name="Brandl J."/>
            <person name="Frisvad J.C."/>
            <person name="Nielsen K.F."/>
            <person name="Lyhne E.K."/>
            <person name="Kogle M.E."/>
            <person name="Kuo A."/>
            <person name="Riley R."/>
            <person name="Clum A."/>
            <person name="Nolan M."/>
            <person name="Lipzen A."/>
            <person name="Salamov A."/>
            <person name="Henrissat B."/>
            <person name="Wiebenga A."/>
            <person name="De vries R.P."/>
            <person name="Grigoriev I.V."/>
            <person name="Mortensen U.H."/>
            <person name="Andersen M.R."/>
            <person name="Baker S.E."/>
        </authorList>
    </citation>
    <scope>NUCLEOTIDE SEQUENCE [LARGE SCALE GENOMIC DNA]</scope>
    <source>
        <strain evidence="8 9">CBS 707.79</strain>
    </source>
</reference>
<dbReference type="GO" id="GO:0005634">
    <property type="term" value="C:nucleus"/>
    <property type="evidence" value="ECO:0007669"/>
    <property type="project" value="UniProtKB-SubCell"/>
</dbReference>
<comment type="subcellular location">
    <subcellularLocation>
        <location evidence="1">Nucleus</location>
    </subcellularLocation>
</comment>
<feature type="domain" description="Zn(2)-C6 fungal-type" evidence="7">
    <location>
        <begin position="17"/>
        <end position="45"/>
    </location>
</feature>
<evidence type="ECO:0000256" key="5">
    <source>
        <dbReference type="ARBA" id="ARBA00023242"/>
    </source>
</evidence>
<dbReference type="VEuPathDB" id="FungiDB:BO71DRAFT_429767"/>
<dbReference type="GO" id="GO:0000976">
    <property type="term" value="F:transcription cis-regulatory region binding"/>
    <property type="evidence" value="ECO:0007669"/>
    <property type="project" value="TreeGrafter"/>
</dbReference>
<evidence type="ECO:0000313" key="8">
    <source>
        <dbReference type="EMBL" id="PYH94667.1"/>
    </source>
</evidence>
<dbReference type="GO" id="GO:0045944">
    <property type="term" value="P:positive regulation of transcription by RNA polymerase II"/>
    <property type="evidence" value="ECO:0007669"/>
    <property type="project" value="TreeGrafter"/>
</dbReference>
<evidence type="ECO:0000256" key="4">
    <source>
        <dbReference type="ARBA" id="ARBA00023163"/>
    </source>
</evidence>
<keyword evidence="5" id="KW-0539">Nucleus</keyword>
<dbReference type="EMBL" id="KZ825867">
    <property type="protein sequence ID" value="PYH94667.1"/>
    <property type="molecule type" value="Genomic_DNA"/>
</dbReference>
<gene>
    <name evidence="8" type="ORF">BO71DRAFT_429767</name>
</gene>
<proteinExistence type="predicted"/>
<organism evidence="8 9">
    <name type="scientific">Aspergillus ellipticus CBS 707.79</name>
    <dbReference type="NCBI Taxonomy" id="1448320"/>
    <lineage>
        <taxon>Eukaryota</taxon>
        <taxon>Fungi</taxon>
        <taxon>Dikarya</taxon>
        <taxon>Ascomycota</taxon>
        <taxon>Pezizomycotina</taxon>
        <taxon>Eurotiomycetes</taxon>
        <taxon>Eurotiomycetidae</taxon>
        <taxon>Eurotiales</taxon>
        <taxon>Aspergillaceae</taxon>
        <taxon>Aspergillus</taxon>
        <taxon>Aspergillus subgen. Circumdati</taxon>
    </lineage>
</organism>
<keyword evidence="9" id="KW-1185">Reference proteome</keyword>
<dbReference type="InterPro" id="IPR001138">
    <property type="entry name" value="Zn2Cys6_DnaBD"/>
</dbReference>
<dbReference type="Pfam" id="PF00172">
    <property type="entry name" value="Zn_clus"/>
    <property type="match status" value="1"/>
</dbReference>
<evidence type="ECO:0000256" key="6">
    <source>
        <dbReference type="SAM" id="MobiDB-lite"/>
    </source>
</evidence>
<sequence>MAGNDNATISKKRSRSGCRTCRKRHQKCDERKPTCWNCHFRGVKCGGYGIILTDFTAYSGHKGQMVPKMTRDEPGSGRNILEDDKESTVEDLPSTPWSPVINDEFPEPSMPEDMIGLQEPEILTNETPGALNLESSTSLVSPAEFSAIDQWFPNDHQPTEDGYTGDLSSVYNIYEPIMHVTPAGPFDYYLLNHYINTLCLRLYPMKLDQNPYQIVYGSLVANSEPLHKAIMLASALHFSKLGKLPIFAIKHYRTEM</sequence>
<dbReference type="InterPro" id="IPR021858">
    <property type="entry name" value="Fun_TF"/>
</dbReference>
<keyword evidence="2" id="KW-0805">Transcription regulation</keyword>
<accession>A0A319DKQ2</accession>
<dbReference type="PANTHER" id="PTHR37534">
    <property type="entry name" value="TRANSCRIPTIONAL ACTIVATOR PROTEIN UGA3"/>
    <property type="match status" value="1"/>
</dbReference>
<dbReference type="PANTHER" id="PTHR37534:SF7">
    <property type="entry name" value="TRANSCRIPTIONAL ACTIVATOR PROTEIN UGA3"/>
    <property type="match status" value="1"/>
</dbReference>